<evidence type="ECO:0000313" key="2">
    <source>
        <dbReference type="EMBL" id="CUV66400.1"/>
    </source>
</evidence>
<proteinExistence type="predicted"/>
<organism evidence="2">
    <name type="scientific">Sulfurovum sp. enrichment culture clone C5</name>
    <dbReference type="NCBI Taxonomy" id="497650"/>
    <lineage>
        <taxon>Bacteria</taxon>
        <taxon>Pseudomonadati</taxon>
        <taxon>Campylobacterota</taxon>
        <taxon>Epsilonproteobacteria</taxon>
        <taxon>Campylobacterales</taxon>
        <taxon>Sulfurovaceae</taxon>
        <taxon>Sulfurovum</taxon>
        <taxon>environmental samples</taxon>
    </lineage>
</organism>
<dbReference type="SUPFAM" id="SSF46626">
    <property type="entry name" value="Cytochrome c"/>
    <property type="match status" value="1"/>
</dbReference>
<sequence>MKKFIIFSILFLALIQLIKIDAQAIVPSNPKDEIIAPSNIKAILKRSCYDCHSNNAVIPWYGDIAPFSWYVRSHINDGRKVLNFSTFNTLNDEKQKKAFEDTQESIVIRMPLSTYLWMHNNATLSDDDKKALKEWIKGKN</sequence>
<dbReference type="InterPro" id="IPR036909">
    <property type="entry name" value="Cyt_c-like_dom_sf"/>
</dbReference>
<protein>
    <submittedName>
        <fullName evidence="2">Cytochrome c</fullName>
    </submittedName>
</protein>
<dbReference type="AlphaFoldDB" id="A0A0S4XQ35"/>
<dbReference type="EMBL" id="FAXN01000086">
    <property type="protein sequence ID" value="CUV66400.1"/>
    <property type="molecule type" value="Genomic_DNA"/>
</dbReference>
<feature type="domain" description="Haem-binding" evidence="1">
    <location>
        <begin position="9"/>
        <end position="140"/>
    </location>
</feature>
<dbReference type="GO" id="GO:0020037">
    <property type="term" value="F:heme binding"/>
    <property type="evidence" value="ECO:0007669"/>
    <property type="project" value="InterPro"/>
</dbReference>
<dbReference type="GO" id="GO:0009055">
    <property type="term" value="F:electron transfer activity"/>
    <property type="evidence" value="ECO:0007669"/>
    <property type="project" value="InterPro"/>
</dbReference>
<dbReference type="SMART" id="SM01235">
    <property type="entry name" value="Haem_bd"/>
    <property type="match status" value="1"/>
</dbReference>
<evidence type="ECO:0000259" key="1">
    <source>
        <dbReference type="SMART" id="SM01235"/>
    </source>
</evidence>
<reference evidence="2" key="1">
    <citation type="submission" date="2015-11" db="EMBL/GenBank/DDBJ databases">
        <authorList>
            <person name="Zhang Y."/>
            <person name="Guo Z."/>
        </authorList>
    </citation>
    <scope>NUCLEOTIDE SEQUENCE</scope>
    <source>
        <strain evidence="2">BN30871</strain>
    </source>
</reference>
<gene>
    <name evidence="2" type="ORF">BN3087_810005</name>
</gene>
<dbReference type="Pfam" id="PF14376">
    <property type="entry name" value="Haem_bd"/>
    <property type="match status" value="1"/>
</dbReference>
<name>A0A0S4XQ35_9BACT</name>
<accession>A0A0S4XQ35</accession>
<dbReference type="InterPro" id="IPR025992">
    <property type="entry name" value="Haem-bd"/>
</dbReference>